<accession>A0AAQ3MXB5</accession>
<proteinExistence type="predicted"/>
<sequence length="149" mass="17128">MFNEVMEPVLVERITNFSPMRSRWVKARQNGNALLRHQCGQTNLMVDQRVLVAPTHQHAPPQLPHPLQNHAAIATTRIAILVLAVNPNGQRQLPQHVTHVGRQNRILRKPHLRRNPLCGPEKRLTQYQPSDLKRLQVINPIRVSFGRHT</sequence>
<protein>
    <submittedName>
        <fullName evidence="1">Uncharacterized protein</fullName>
    </submittedName>
</protein>
<evidence type="ECO:0000313" key="2">
    <source>
        <dbReference type="Proteomes" id="UP001374535"/>
    </source>
</evidence>
<reference evidence="1 2" key="1">
    <citation type="journal article" date="2023" name="Life. Sci Alliance">
        <title>Evolutionary insights into 3D genome organization and epigenetic landscape of Vigna mungo.</title>
        <authorList>
            <person name="Junaid A."/>
            <person name="Singh B."/>
            <person name="Bhatia S."/>
        </authorList>
    </citation>
    <scope>NUCLEOTIDE SEQUENCE [LARGE SCALE GENOMIC DNA]</scope>
    <source>
        <strain evidence="1">Urdbean</strain>
    </source>
</reference>
<dbReference type="AlphaFoldDB" id="A0AAQ3MXB5"/>
<evidence type="ECO:0000313" key="1">
    <source>
        <dbReference type="EMBL" id="WVY98752.1"/>
    </source>
</evidence>
<keyword evidence="2" id="KW-1185">Reference proteome</keyword>
<dbReference type="EMBL" id="CP144692">
    <property type="protein sequence ID" value="WVY98752.1"/>
    <property type="molecule type" value="Genomic_DNA"/>
</dbReference>
<organism evidence="1 2">
    <name type="scientific">Vigna mungo</name>
    <name type="common">Black gram</name>
    <name type="synonym">Phaseolus mungo</name>
    <dbReference type="NCBI Taxonomy" id="3915"/>
    <lineage>
        <taxon>Eukaryota</taxon>
        <taxon>Viridiplantae</taxon>
        <taxon>Streptophyta</taxon>
        <taxon>Embryophyta</taxon>
        <taxon>Tracheophyta</taxon>
        <taxon>Spermatophyta</taxon>
        <taxon>Magnoliopsida</taxon>
        <taxon>eudicotyledons</taxon>
        <taxon>Gunneridae</taxon>
        <taxon>Pentapetalae</taxon>
        <taxon>rosids</taxon>
        <taxon>fabids</taxon>
        <taxon>Fabales</taxon>
        <taxon>Fabaceae</taxon>
        <taxon>Papilionoideae</taxon>
        <taxon>50 kb inversion clade</taxon>
        <taxon>NPAAA clade</taxon>
        <taxon>indigoferoid/millettioid clade</taxon>
        <taxon>Phaseoleae</taxon>
        <taxon>Vigna</taxon>
    </lineage>
</organism>
<gene>
    <name evidence="1" type="ORF">V8G54_030903</name>
</gene>
<name>A0AAQ3MXB5_VIGMU</name>
<dbReference type="Proteomes" id="UP001374535">
    <property type="component" value="Chromosome 9"/>
</dbReference>